<evidence type="ECO:0000313" key="7">
    <source>
        <dbReference type="EMBL" id="KAL2869215.1"/>
    </source>
</evidence>
<dbReference type="Pfam" id="PF11951">
    <property type="entry name" value="Fungal_trans_2"/>
    <property type="match status" value="1"/>
</dbReference>
<feature type="domain" description="Zn(2)-C6 fungal-type" evidence="6">
    <location>
        <begin position="24"/>
        <end position="52"/>
    </location>
</feature>
<feature type="region of interest" description="Disordered" evidence="5">
    <location>
        <begin position="189"/>
        <end position="208"/>
    </location>
</feature>
<dbReference type="SMART" id="SM00066">
    <property type="entry name" value="GAL4"/>
    <property type="match status" value="1"/>
</dbReference>
<dbReference type="InterPro" id="IPR001138">
    <property type="entry name" value="Zn2Cys6_DnaBD"/>
</dbReference>
<keyword evidence="4" id="KW-0539">Nucleus</keyword>
<feature type="region of interest" description="Disordered" evidence="5">
    <location>
        <begin position="220"/>
        <end position="241"/>
    </location>
</feature>
<dbReference type="CDD" id="cd00067">
    <property type="entry name" value="GAL4"/>
    <property type="match status" value="1"/>
</dbReference>
<dbReference type="InterPro" id="IPR021858">
    <property type="entry name" value="Fun_TF"/>
</dbReference>
<dbReference type="Pfam" id="PF00172">
    <property type="entry name" value="Zn_clus"/>
    <property type="match status" value="1"/>
</dbReference>
<proteinExistence type="predicted"/>
<keyword evidence="1" id="KW-0805">Transcription regulation</keyword>
<dbReference type="GeneID" id="98147602"/>
<gene>
    <name evidence="7" type="ORF">BJX67DRAFT_379251</name>
</gene>
<evidence type="ECO:0000259" key="6">
    <source>
        <dbReference type="PROSITE" id="PS50048"/>
    </source>
</evidence>
<accession>A0ABR4LXE9</accession>
<evidence type="ECO:0000256" key="3">
    <source>
        <dbReference type="ARBA" id="ARBA00023163"/>
    </source>
</evidence>
<organism evidence="7 8">
    <name type="scientific">Aspergillus lucknowensis</name>
    <dbReference type="NCBI Taxonomy" id="176173"/>
    <lineage>
        <taxon>Eukaryota</taxon>
        <taxon>Fungi</taxon>
        <taxon>Dikarya</taxon>
        <taxon>Ascomycota</taxon>
        <taxon>Pezizomycotina</taxon>
        <taxon>Eurotiomycetes</taxon>
        <taxon>Eurotiomycetidae</taxon>
        <taxon>Eurotiales</taxon>
        <taxon>Aspergillaceae</taxon>
        <taxon>Aspergillus</taxon>
        <taxon>Aspergillus subgen. Nidulantes</taxon>
    </lineage>
</organism>
<dbReference type="EMBL" id="JBFXLQ010000010">
    <property type="protein sequence ID" value="KAL2869215.1"/>
    <property type="molecule type" value="Genomic_DNA"/>
</dbReference>
<feature type="region of interest" description="Disordered" evidence="5">
    <location>
        <begin position="118"/>
        <end position="169"/>
    </location>
</feature>
<comment type="caution">
    <text evidence="7">The sequence shown here is derived from an EMBL/GenBank/DDBJ whole genome shotgun (WGS) entry which is preliminary data.</text>
</comment>
<dbReference type="Gene3D" id="4.10.240.10">
    <property type="entry name" value="Zn(2)-C6 fungal-type DNA-binding domain"/>
    <property type="match status" value="1"/>
</dbReference>
<keyword evidence="2" id="KW-0238">DNA-binding</keyword>
<protein>
    <submittedName>
        <fullName evidence="7">Fungal-specific transcription factor domain-containing protein</fullName>
    </submittedName>
</protein>
<evidence type="ECO:0000256" key="4">
    <source>
        <dbReference type="ARBA" id="ARBA00023242"/>
    </source>
</evidence>
<evidence type="ECO:0000256" key="5">
    <source>
        <dbReference type="SAM" id="MobiDB-lite"/>
    </source>
</evidence>
<keyword evidence="3" id="KW-0804">Transcription</keyword>
<dbReference type="RefSeq" id="XP_070888194.1">
    <property type="nucleotide sequence ID" value="XM_071032530.1"/>
</dbReference>
<dbReference type="PANTHER" id="PTHR31069">
    <property type="entry name" value="OLEATE-ACTIVATED TRANSCRIPTION FACTOR 1-RELATED"/>
    <property type="match status" value="1"/>
</dbReference>
<evidence type="ECO:0000256" key="1">
    <source>
        <dbReference type="ARBA" id="ARBA00023015"/>
    </source>
</evidence>
<feature type="compositionally biased region" description="Low complexity" evidence="5">
    <location>
        <begin position="225"/>
        <end position="238"/>
    </location>
</feature>
<evidence type="ECO:0000256" key="2">
    <source>
        <dbReference type="ARBA" id="ARBA00023125"/>
    </source>
</evidence>
<dbReference type="PROSITE" id="PS50048">
    <property type="entry name" value="ZN2_CY6_FUNGAL_2"/>
    <property type="match status" value="1"/>
</dbReference>
<evidence type="ECO:0000313" key="8">
    <source>
        <dbReference type="Proteomes" id="UP001610432"/>
    </source>
</evidence>
<keyword evidence="8" id="KW-1185">Reference proteome</keyword>
<reference evidence="7 8" key="1">
    <citation type="submission" date="2024-07" db="EMBL/GenBank/DDBJ databases">
        <title>Section-level genome sequencing and comparative genomics of Aspergillus sections Usti and Cavernicolus.</title>
        <authorList>
            <consortium name="Lawrence Berkeley National Laboratory"/>
            <person name="Nybo J.L."/>
            <person name="Vesth T.C."/>
            <person name="Theobald S."/>
            <person name="Frisvad J.C."/>
            <person name="Larsen T.O."/>
            <person name="Kjaerboelling I."/>
            <person name="Rothschild-Mancinelli K."/>
            <person name="Lyhne E.K."/>
            <person name="Kogle M.E."/>
            <person name="Barry K."/>
            <person name="Clum A."/>
            <person name="Na H."/>
            <person name="Ledsgaard L."/>
            <person name="Lin J."/>
            <person name="Lipzen A."/>
            <person name="Kuo A."/>
            <person name="Riley R."/>
            <person name="Mondo S."/>
            <person name="Labutti K."/>
            <person name="Haridas S."/>
            <person name="Pangalinan J."/>
            <person name="Salamov A.A."/>
            <person name="Simmons B.A."/>
            <person name="Magnuson J.K."/>
            <person name="Chen J."/>
            <person name="Drula E."/>
            <person name="Henrissat B."/>
            <person name="Wiebenga A."/>
            <person name="Lubbers R.J."/>
            <person name="Gomes A.C."/>
            <person name="Macurrencykelacurrency M.R."/>
            <person name="Stajich J."/>
            <person name="Grigoriev I.V."/>
            <person name="Mortensen U.H."/>
            <person name="De Vries R.P."/>
            <person name="Baker S.E."/>
            <person name="Andersen M.R."/>
        </authorList>
    </citation>
    <scope>NUCLEOTIDE SEQUENCE [LARGE SCALE GENOMIC DNA]</scope>
    <source>
        <strain evidence="7 8">CBS 449.75</strain>
    </source>
</reference>
<sequence length="694" mass="76561">MAELVLDLGGTRRTKPPKSLSYTGCWTCRKRRIKCDERPGACRTCERAKLTCAGYDVRLIWGAGPNTSRRRIGSDKIACAPMTEDEVTRALTTVDKSAMKPSTTTVGPFSVFWSQSGLSSTASEGSESPQKPHNSCDGSPSQPHDNAPNDSPSRTMNSPLHTLSDTPPQCIDSIFDSAVPLCDVYSDRNQIPTSTQGPTPESSSQTQQCFDDADVEDIGRGVVTSSSPPSSSSSSSSSDTHEITLTSAGIDITVSQNTHWLDRTSNSPPEAVLGDVEFLLFDHDLASTVAEDTTASMLMNHYMQNVVHLMQPISHARNPFKTVYIPLALQGSSQLEGARRFNQLPSASVAVFHSLLSISAANLQSMRAEKEGLKQLACHHKQRALVALQSALAAKSTSYRDTMTAILSLVSTDIMDGGMSDHWIHLEAGIKLQESRHYSMLVSRETCVLNNICKMLHLFGQTTLPHLTSKPWPGYDHVPRGADFYFLEPSIEFLYGITTSIAGAIFKIYRLSQYVAYYRDHEQDYPTTLLEACETLADDLGSYTINSESFSSIDPSEAEALMVDIARAQAKAFHNAALIYYYRSIQQCSRSCLHQEQQAVLAAMNEAEDLKVSFGQHGSFPAPITWPAFVASCEAVGEERQRWDSWWSRVQVYGMRSYHQQYATVRGIWAKLDDAESDDWREVLATMGVRILPV</sequence>
<dbReference type="InterPro" id="IPR050675">
    <property type="entry name" value="OAF3"/>
</dbReference>
<name>A0ABR4LXE9_9EURO</name>
<feature type="compositionally biased region" description="Polar residues" evidence="5">
    <location>
        <begin position="118"/>
        <end position="167"/>
    </location>
</feature>
<dbReference type="InterPro" id="IPR036864">
    <property type="entry name" value="Zn2-C6_fun-type_DNA-bd_sf"/>
</dbReference>
<dbReference type="Proteomes" id="UP001610432">
    <property type="component" value="Unassembled WGS sequence"/>
</dbReference>
<dbReference type="PANTHER" id="PTHR31069:SF32">
    <property type="entry name" value="ARGININE METABOLISM REGULATION PROTEIN II"/>
    <property type="match status" value="1"/>
</dbReference>
<dbReference type="PROSITE" id="PS00463">
    <property type="entry name" value="ZN2_CY6_FUNGAL_1"/>
    <property type="match status" value="1"/>
</dbReference>
<dbReference type="SUPFAM" id="SSF57701">
    <property type="entry name" value="Zn2/Cys6 DNA-binding domain"/>
    <property type="match status" value="1"/>
</dbReference>